<dbReference type="AlphaFoldDB" id="A0A0A8ZXN7"/>
<protein>
    <submittedName>
        <fullName evidence="2">Uncharacterized protein</fullName>
    </submittedName>
</protein>
<keyword evidence="1" id="KW-0472">Membrane</keyword>
<evidence type="ECO:0000313" key="2">
    <source>
        <dbReference type="EMBL" id="JAD44109.1"/>
    </source>
</evidence>
<organism evidence="2">
    <name type="scientific">Arundo donax</name>
    <name type="common">Giant reed</name>
    <name type="synonym">Donax arundinaceus</name>
    <dbReference type="NCBI Taxonomy" id="35708"/>
    <lineage>
        <taxon>Eukaryota</taxon>
        <taxon>Viridiplantae</taxon>
        <taxon>Streptophyta</taxon>
        <taxon>Embryophyta</taxon>
        <taxon>Tracheophyta</taxon>
        <taxon>Spermatophyta</taxon>
        <taxon>Magnoliopsida</taxon>
        <taxon>Liliopsida</taxon>
        <taxon>Poales</taxon>
        <taxon>Poaceae</taxon>
        <taxon>PACMAD clade</taxon>
        <taxon>Arundinoideae</taxon>
        <taxon>Arundineae</taxon>
        <taxon>Arundo</taxon>
    </lineage>
</organism>
<keyword evidence="1" id="KW-1133">Transmembrane helix</keyword>
<proteinExistence type="predicted"/>
<evidence type="ECO:0000256" key="1">
    <source>
        <dbReference type="SAM" id="Phobius"/>
    </source>
</evidence>
<dbReference type="EMBL" id="GBRH01253786">
    <property type="protein sequence ID" value="JAD44109.1"/>
    <property type="molecule type" value="Transcribed_RNA"/>
</dbReference>
<accession>A0A0A8ZXN7</accession>
<name>A0A0A8ZXN7_ARUDO</name>
<reference evidence="2" key="2">
    <citation type="journal article" date="2015" name="Data Brief">
        <title>Shoot transcriptome of the giant reed, Arundo donax.</title>
        <authorList>
            <person name="Barrero R.A."/>
            <person name="Guerrero F.D."/>
            <person name="Moolhuijzen P."/>
            <person name="Goolsby J.A."/>
            <person name="Tidwell J."/>
            <person name="Bellgard S.E."/>
            <person name="Bellgard M.I."/>
        </authorList>
    </citation>
    <scope>NUCLEOTIDE SEQUENCE</scope>
    <source>
        <tissue evidence="2">Shoot tissue taken approximately 20 cm above the soil surface</tissue>
    </source>
</reference>
<sequence length="35" mass="3891">MLKDYCLISQNDSPAHMLGISAIAVYGMMMITCMH</sequence>
<reference evidence="2" key="1">
    <citation type="submission" date="2014-09" db="EMBL/GenBank/DDBJ databases">
        <authorList>
            <person name="Magalhaes I.L.F."/>
            <person name="Oliveira U."/>
            <person name="Santos F.R."/>
            <person name="Vidigal T.H.D.A."/>
            <person name="Brescovit A.D."/>
            <person name="Santos A.J."/>
        </authorList>
    </citation>
    <scope>NUCLEOTIDE SEQUENCE</scope>
    <source>
        <tissue evidence="2">Shoot tissue taken approximately 20 cm above the soil surface</tissue>
    </source>
</reference>
<keyword evidence="1" id="KW-0812">Transmembrane</keyword>
<feature type="transmembrane region" description="Helical" evidence="1">
    <location>
        <begin position="15"/>
        <end position="34"/>
    </location>
</feature>